<dbReference type="AlphaFoldDB" id="A0A7C0Y9L1"/>
<feature type="domain" description="UspA" evidence="3">
    <location>
        <begin position="4"/>
        <end position="143"/>
    </location>
</feature>
<dbReference type="Pfam" id="PF00582">
    <property type="entry name" value="Usp"/>
    <property type="match status" value="1"/>
</dbReference>
<dbReference type="PRINTS" id="PR01438">
    <property type="entry name" value="UNVRSLSTRESS"/>
</dbReference>
<evidence type="ECO:0000256" key="1">
    <source>
        <dbReference type="ARBA" id="ARBA00008791"/>
    </source>
</evidence>
<evidence type="ECO:0000259" key="3">
    <source>
        <dbReference type="Pfam" id="PF00582"/>
    </source>
</evidence>
<evidence type="ECO:0000313" key="4">
    <source>
        <dbReference type="EMBL" id="HDD53397.1"/>
    </source>
</evidence>
<gene>
    <name evidence="4" type="ORF">ENF32_04950</name>
</gene>
<evidence type="ECO:0000256" key="2">
    <source>
        <dbReference type="PIRNR" id="PIRNR006276"/>
    </source>
</evidence>
<keyword evidence="2" id="KW-0963">Cytoplasm</keyword>
<accession>A0A7C0Y9L1</accession>
<comment type="subcellular location">
    <subcellularLocation>
        <location evidence="2">Cytoplasm</location>
    </subcellularLocation>
</comment>
<name>A0A7C0Y9L1_9BACT</name>
<organism evidence="4">
    <name type="scientific">Thermosulfidibacter takaii</name>
    <dbReference type="NCBI Taxonomy" id="412593"/>
    <lineage>
        <taxon>Bacteria</taxon>
        <taxon>Pseudomonadati</taxon>
        <taxon>Thermosulfidibacterota</taxon>
        <taxon>Thermosulfidibacteria</taxon>
        <taxon>Thermosulfidibacterales</taxon>
        <taxon>Thermosulfidibacteraceae</taxon>
    </lineage>
</organism>
<dbReference type="PANTHER" id="PTHR46268:SF6">
    <property type="entry name" value="UNIVERSAL STRESS PROTEIN UP12"/>
    <property type="match status" value="1"/>
</dbReference>
<dbReference type="EMBL" id="DQWS01000183">
    <property type="protein sequence ID" value="HDD53397.1"/>
    <property type="molecule type" value="Genomic_DNA"/>
</dbReference>
<sequence length="144" mass="16230">MELRRIVVCVDFSAITPKVLDWAGEEAKRFGAKVELVHVLEETMPRLAQEMLDLHTLYDKLKEVTVKKLDELKEEIEGKFGIEAETKILNGEPFDAILDYLEETKPDLVVVGAHGKKGVRRILLGSVSEKVARKSPVNVVIIKH</sequence>
<dbReference type="PIRSF" id="PIRSF006276">
    <property type="entry name" value="UspA"/>
    <property type="match status" value="1"/>
</dbReference>
<dbReference type="GO" id="GO:0005737">
    <property type="term" value="C:cytoplasm"/>
    <property type="evidence" value="ECO:0007669"/>
    <property type="project" value="UniProtKB-SubCell"/>
</dbReference>
<proteinExistence type="inferred from homology"/>
<protein>
    <recommendedName>
        <fullName evidence="2">Universal stress protein</fullName>
    </recommendedName>
</protein>
<dbReference type="InterPro" id="IPR006015">
    <property type="entry name" value="Universal_stress_UspA"/>
</dbReference>
<dbReference type="Proteomes" id="UP000885690">
    <property type="component" value="Unassembled WGS sequence"/>
</dbReference>
<dbReference type="CDD" id="cd00293">
    <property type="entry name" value="USP-like"/>
    <property type="match status" value="1"/>
</dbReference>
<comment type="similarity">
    <text evidence="1 2">Belongs to the universal stress protein A family.</text>
</comment>
<comment type="caution">
    <text evidence="4">The sequence shown here is derived from an EMBL/GenBank/DDBJ whole genome shotgun (WGS) entry which is preliminary data.</text>
</comment>
<dbReference type="SUPFAM" id="SSF52402">
    <property type="entry name" value="Adenine nucleotide alpha hydrolases-like"/>
    <property type="match status" value="1"/>
</dbReference>
<dbReference type="Gene3D" id="3.40.50.620">
    <property type="entry name" value="HUPs"/>
    <property type="match status" value="1"/>
</dbReference>
<dbReference type="InterPro" id="IPR006016">
    <property type="entry name" value="UspA"/>
</dbReference>
<reference evidence="4" key="1">
    <citation type="journal article" date="2020" name="mSystems">
        <title>Genome- and Community-Level Interaction Insights into Carbon Utilization and Element Cycling Functions of Hydrothermarchaeota in Hydrothermal Sediment.</title>
        <authorList>
            <person name="Zhou Z."/>
            <person name="Liu Y."/>
            <person name="Xu W."/>
            <person name="Pan J."/>
            <person name="Luo Z.H."/>
            <person name="Li M."/>
        </authorList>
    </citation>
    <scope>NUCLEOTIDE SEQUENCE [LARGE SCALE GENOMIC DNA]</scope>
    <source>
        <strain evidence="4">HyVt-115</strain>
    </source>
</reference>
<dbReference type="InterPro" id="IPR014729">
    <property type="entry name" value="Rossmann-like_a/b/a_fold"/>
</dbReference>
<dbReference type="PANTHER" id="PTHR46268">
    <property type="entry name" value="STRESS RESPONSE PROTEIN NHAX"/>
    <property type="match status" value="1"/>
</dbReference>